<protein>
    <submittedName>
        <fullName evidence="2">Uncharacterized protein</fullName>
    </submittedName>
</protein>
<evidence type="ECO:0000313" key="2">
    <source>
        <dbReference type="EMBL" id="JAD57146.1"/>
    </source>
</evidence>
<name>A0A0A9B1C4_ARUDO</name>
<organism evidence="2">
    <name type="scientific">Arundo donax</name>
    <name type="common">Giant reed</name>
    <name type="synonym">Donax arundinaceus</name>
    <dbReference type="NCBI Taxonomy" id="35708"/>
    <lineage>
        <taxon>Eukaryota</taxon>
        <taxon>Viridiplantae</taxon>
        <taxon>Streptophyta</taxon>
        <taxon>Embryophyta</taxon>
        <taxon>Tracheophyta</taxon>
        <taxon>Spermatophyta</taxon>
        <taxon>Magnoliopsida</taxon>
        <taxon>Liliopsida</taxon>
        <taxon>Poales</taxon>
        <taxon>Poaceae</taxon>
        <taxon>PACMAD clade</taxon>
        <taxon>Arundinoideae</taxon>
        <taxon>Arundineae</taxon>
        <taxon>Arundo</taxon>
    </lineage>
</organism>
<feature type="region of interest" description="Disordered" evidence="1">
    <location>
        <begin position="1"/>
        <end position="21"/>
    </location>
</feature>
<reference evidence="2" key="2">
    <citation type="journal article" date="2015" name="Data Brief">
        <title>Shoot transcriptome of the giant reed, Arundo donax.</title>
        <authorList>
            <person name="Barrero R.A."/>
            <person name="Guerrero F.D."/>
            <person name="Moolhuijzen P."/>
            <person name="Goolsby J.A."/>
            <person name="Tidwell J."/>
            <person name="Bellgard S.E."/>
            <person name="Bellgard M.I."/>
        </authorList>
    </citation>
    <scope>NUCLEOTIDE SEQUENCE</scope>
    <source>
        <tissue evidence="2">Shoot tissue taken approximately 20 cm above the soil surface</tissue>
    </source>
</reference>
<sequence length="21" mass="2399">MTKKMKKINNPYAEGSAEATW</sequence>
<reference evidence="2" key="1">
    <citation type="submission" date="2014-09" db="EMBL/GenBank/DDBJ databases">
        <authorList>
            <person name="Magalhaes I.L.F."/>
            <person name="Oliveira U."/>
            <person name="Santos F.R."/>
            <person name="Vidigal T.H.D.A."/>
            <person name="Brescovit A.D."/>
            <person name="Santos A.J."/>
        </authorList>
    </citation>
    <scope>NUCLEOTIDE SEQUENCE</scope>
    <source>
        <tissue evidence="2">Shoot tissue taken approximately 20 cm above the soil surface</tissue>
    </source>
</reference>
<evidence type="ECO:0000256" key="1">
    <source>
        <dbReference type="SAM" id="MobiDB-lite"/>
    </source>
</evidence>
<dbReference type="AlphaFoldDB" id="A0A0A9B1C4"/>
<proteinExistence type="predicted"/>
<accession>A0A0A9B1C4</accession>
<dbReference type="EMBL" id="GBRH01240749">
    <property type="protein sequence ID" value="JAD57146.1"/>
    <property type="molecule type" value="Transcribed_RNA"/>
</dbReference>